<accession>A0A0D2EI16</accession>
<feature type="chain" id="PRO_5002241221" evidence="1">
    <location>
        <begin position="21"/>
        <end position="124"/>
    </location>
</feature>
<protein>
    <submittedName>
        <fullName evidence="2">Uncharacterized protein</fullName>
    </submittedName>
</protein>
<evidence type="ECO:0000313" key="3">
    <source>
        <dbReference type="Proteomes" id="UP000053342"/>
    </source>
</evidence>
<dbReference type="Proteomes" id="UP000053342">
    <property type="component" value="Unassembled WGS sequence"/>
</dbReference>
<sequence length="124" mass="13618">MLQYLLLIILAVATTPTVRSLANPLPQQHRRDDTTFPCPAVDQWVKVNTYWIRTSTSTGCMALELNTSNIYALNALPKPVYTSKLYPNLVCSLCTNECDWTYSPLDPVGSGGPAPESNVNNAEA</sequence>
<gene>
    <name evidence="2" type="ORF">PV06_00277</name>
</gene>
<proteinExistence type="predicted"/>
<evidence type="ECO:0000256" key="1">
    <source>
        <dbReference type="SAM" id="SignalP"/>
    </source>
</evidence>
<dbReference type="RefSeq" id="XP_016267810.1">
    <property type="nucleotide sequence ID" value="XM_016400757.1"/>
</dbReference>
<organism evidence="2 3">
    <name type="scientific">Exophiala oligosperma</name>
    <dbReference type="NCBI Taxonomy" id="215243"/>
    <lineage>
        <taxon>Eukaryota</taxon>
        <taxon>Fungi</taxon>
        <taxon>Dikarya</taxon>
        <taxon>Ascomycota</taxon>
        <taxon>Pezizomycotina</taxon>
        <taxon>Eurotiomycetes</taxon>
        <taxon>Chaetothyriomycetidae</taxon>
        <taxon>Chaetothyriales</taxon>
        <taxon>Herpotrichiellaceae</taxon>
        <taxon>Exophiala</taxon>
    </lineage>
</organism>
<dbReference type="GeneID" id="27352351"/>
<reference evidence="2 3" key="1">
    <citation type="submission" date="2015-01" db="EMBL/GenBank/DDBJ databases">
        <title>The Genome Sequence of Exophiala oligosperma CBS72588.</title>
        <authorList>
            <consortium name="The Broad Institute Genomics Platform"/>
            <person name="Cuomo C."/>
            <person name="de Hoog S."/>
            <person name="Gorbushina A."/>
            <person name="Stielow B."/>
            <person name="Teixiera M."/>
            <person name="Abouelleil A."/>
            <person name="Chapman S.B."/>
            <person name="Priest M."/>
            <person name="Young S.K."/>
            <person name="Wortman J."/>
            <person name="Nusbaum C."/>
            <person name="Birren B."/>
        </authorList>
    </citation>
    <scope>NUCLEOTIDE SEQUENCE [LARGE SCALE GENOMIC DNA]</scope>
    <source>
        <strain evidence="2 3">CBS 72588</strain>
    </source>
</reference>
<dbReference type="EMBL" id="KN847332">
    <property type="protein sequence ID" value="KIW47594.1"/>
    <property type="molecule type" value="Genomic_DNA"/>
</dbReference>
<feature type="signal peptide" evidence="1">
    <location>
        <begin position="1"/>
        <end position="20"/>
    </location>
</feature>
<keyword evidence="1" id="KW-0732">Signal</keyword>
<evidence type="ECO:0000313" key="2">
    <source>
        <dbReference type="EMBL" id="KIW47594.1"/>
    </source>
</evidence>
<name>A0A0D2EI16_9EURO</name>
<dbReference type="HOGENOM" id="CLU_140454_0_0_1"/>
<keyword evidence="3" id="KW-1185">Reference proteome</keyword>
<dbReference type="OrthoDB" id="4160402at2759"/>
<dbReference type="VEuPathDB" id="FungiDB:PV06_00277"/>
<dbReference type="AlphaFoldDB" id="A0A0D2EI16"/>